<feature type="region of interest" description="Disordered" evidence="1">
    <location>
        <begin position="1"/>
        <end position="55"/>
    </location>
</feature>
<comment type="caution">
    <text evidence="2">The sequence shown here is derived from an EMBL/GenBank/DDBJ whole genome shotgun (WGS) entry which is preliminary data.</text>
</comment>
<accession>A0A8B6GRL6</accession>
<dbReference type="AlphaFoldDB" id="A0A8B6GRL6"/>
<evidence type="ECO:0000313" key="3">
    <source>
        <dbReference type="Proteomes" id="UP000596742"/>
    </source>
</evidence>
<keyword evidence="3" id="KW-1185">Reference proteome</keyword>
<gene>
    <name evidence="2" type="ORF">MGAL_10B040343</name>
</gene>
<name>A0A8B6GRL6_MYTGA</name>
<feature type="compositionally biased region" description="Basic and acidic residues" evidence="1">
    <location>
        <begin position="27"/>
        <end position="40"/>
    </location>
</feature>
<reference evidence="2" key="1">
    <citation type="submission" date="2018-11" db="EMBL/GenBank/DDBJ databases">
        <authorList>
            <person name="Alioto T."/>
            <person name="Alioto T."/>
        </authorList>
    </citation>
    <scope>NUCLEOTIDE SEQUENCE</scope>
</reference>
<evidence type="ECO:0000256" key="1">
    <source>
        <dbReference type="SAM" id="MobiDB-lite"/>
    </source>
</evidence>
<organism evidence="2 3">
    <name type="scientific">Mytilus galloprovincialis</name>
    <name type="common">Mediterranean mussel</name>
    <dbReference type="NCBI Taxonomy" id="29158"/>
    <lineage>
        <taxon>Eukaryota</taxon>
        <taxon>Metazoa</taxon>
        <taxon>Spiralia</taxon>
        <taxon>Lophotrochozoa</taxon>
        <taxon>Mollusca</taxon>
        <taxon>Bivalvia</taxon>
        <taxon>Autobranchia</taxon>
        <taxon>Pteriomorphia</taxon>
        <taxon>Mytilida</taxon>
        <taxon>Mytiloidea</taxon>
        <taxon>Mytilidae</taxon>
        <taxon>Mytilinae</taxon>
        <taxon>Mytilus</taxon>
    </lineage>
</organism>
<evidence type="ECO:0000313" key="2">
    <source>
        <dbReference type="EMBL" id="VDI68036.1"/>
    </source>
</evidence>
<proteinExistence type="predicted"/>
<sequence>MASAYESPEEEKETPQNDTDETMVKVPYEESRGGNKEKKTPIRTNNRSPIGNAVRETEGVNVASMVNDIEVNTLTEQQY</sequence>
<protein>
    <submittedName>
        <fullName evidence="2">Uncharacterized protein</fullName>
    </submittedName>
</protein>
<dbReference type="EMBL" id="UYJE01008867">
    <property type="protein sequence ID" value="VDI68036.1"/>
    <property type="molecule type" value="Genomic_DNA"/>
</dbReference>
<dbReference type="Proteomes" id="UP000596742">
    <property type="component" value="Unassembled WGS sequence"/>
</dbReference>